<sequence>MKIRIPFLNRQQVSRKIKEKCRPKTIDLLQKRPSVRSNRYYGYKPKPPPPTLENLDEGCLLKIMGFLSPNEVDQMNGVCKRIHSIVKKNNKILPLHDIADLQIHRCLDGTVSIEGRRETNVLPLRIQSTFLHLRYYFARIKVERLLLLGKVCNFMLNMLCRITIERVVVKKAVMVARPELFSSFVRISGVVLLHLVQCRFENAYFVTDQTLIENPQLRFPRLTDRSLEVLAANGKLPEMLILENIETGISINGIRTVFDTFDVSPPSRPIFYALDRIGSHRSRCLKLLGEMPNLTIVQNRSTRIRVESIYKPEVAVCFTAKIPKTRLEIRD</sequence>
<organism evidence="1 2">
    <name type="scientific">Mesorhabditis spiculigera</name>
    <dbReference type="NCBI Taxonomy" id="96644"/>
    <lineage>
        <taxon>Eukaryota</taxon>
        <taxon>Metazoa</taxon>
        <taxon>Ecdysozoa</taxon>
        <taxon>Nematoda</taxon>
        <taxon>Chromadorea</taxon>
        <taxon>Rhabditida</taxon>
        <taxon>Rhabditina</taxon>
        <taxon>Rhabditomorpha</taxon>
        <taxon>Rhabditoidea</taxon>
        <taxon>Rhabditidae</taxon>
        <taxon>Mesorhabditinae</taxon>
        <taxon>Mesorhabditis</taxon>
    </lineage>
</organism>
<dbReference type="EMBL" id="CATQJA010002664">
    <property type="protein sequence ID" value="CAJ0582132.1"/>
    <property type="molecule type" value="Genomic_DNA"/>
</dbReference>
<keyword evidence="2" id="KW-1185">Reference proteome</keyword>
<dbReference type="Proteomes" id="UP001177023">
    <property type="component" value="Unassembled WGS sequence"/>
</dbReference>
<evidence type="ECO:0000313" key="1">
    <source>
        <dbReference type="EMBL" id="CAJ0582132.1"/>
    </source>
</evidence>
<dbReference type="AlphaFoldDB" id="A0AA36D9C1"/>
<dbReference type="InterPro" id="IPR036047">
    <property type="entry name" value="F-box-like_dom_sf"/>
</dbReference>
<reference evidence="1" key="1">
    <citation type="submission" date="2023-06" db="EMBL/GenBank/DDBJ databases">
        <authorList>
            <person name="Delattre M."/>
        </authorList>
    </citation>
    <scope>NUCLEOTIDE SEQUENCE</scope>
    <source>
        <strain evidence="1">AF72</strain>
    </source>
</reference>
<accession>A0AA36D9C1</accession>
<evidence type="ECO:0000313" key="2">
    <source>
        <dbReference type="Proteomes" id="UP001177023"/>
    </source>
</evidence>
<dbReference type="SUPFAM" id="SSF81383">
    <property type="entry name" value="F-box domain"/>
    <property type="match status" value="1"/>
</dbReference>
<evidence type="ECO:0008006" key="3">
    <source>
        <dbReference type="Google" id="ProtNLM"/>
    </source>
</evidence>
<protein>
    <recommendedName>
        <fullName evidence="3">F-box domain-containing protein</fullName>
    </recommendedName>
</protein>
<comment type="caution">
    <text evidence="1">The sequence shown here is derived from an EMBL/GenBank/DDBJ whole genome shotgun (WGS) entry which is preliminary data.</text>
</comment>
<proteinExistence type="predicted"/>
<feature type="non-terminal residue" evidence="1">
    <location>
        <position position="1"/>
    </location>
</feature>
<gene>
    <name evidence="1" type="ORF">MSPICULIGERA_LOCUS20274</name>
</gene>
<name>A0AA36D9C1_9BILA</name>